<dbReference type="InterPro" id="IPR036249">
    <property type="entry name" value="Thioredoxin-like_sf"/>
</dbReference>
<dbReference type="KEGG" id="tid:Thein_0853"/>
<dbReference type="InParanoid" id="F8ACT9"/>
<evidence type="ECO:0000313" key="9">
    <source>
        <dbReference type="EMBL" id="AEH44730.1"/>
    </source>
</evidence>
<keyword evidence="9" id="KW-0413">Isomerase</keyword>
<dbReference type="PANTHER" id="PTHR35272:SF3">
    <property type="entry name" value="THIOL:DISULFIDE INTERCHANGE PROTEIN DSBC"/>
    <property type="match status" value="1"/>
</dbReference>
<keyword evidence="3" id="KW-0732">Signal</keyword>
<dbReference type="InterPro" id="IPR009094">
    <property type="entry name" value="DiS-bond_isomerase_DsbC/G_N_sf"/>
</dbReference>
<reference evidence="10" key="1">
    <citation type="submission" date="2011-04" db="EMBL/GenBank/DDBJ databases">
        <title>The complete genome of Thermodesulfatator indicus DSM 15286.</title>
        <authorList>
            <person name="Lucas S."/>
            <person name="Copeland A."/>
            <person name="Lapidus A."/>
            <person name="Bruce D."/>
            <person name="Goodwin L."/>
            <person name="Pitluck S."/>
            <person name="Peters L."/>
            <person name="Kyrpides N."/>
            <person name="Mavromatis K."/>
            <person name="Pagani I."/>
            <person name="Ivanova N."/>
            <person name="Saunders L."/>
            <person name="Detter J.C."/>
            <person name="Tapia R."/>
            <person name="Han C."/>
            <person name="Land M."/>
            <person name="Hauser L."/>
            <person name="Markowitz V."/>
            <person name="Cheng J.-F."/>
            <person name="Hugenholtz P."/>
            <person name="Woyke T."/>
            <person name="Wu D."/>
            <person name="Spring S."/>
            <person name="Schroeder M."/>
            <person name="Brambilla E."/>
            <person name="Klenk H.-P."/>
            <person name="Eisen J.A."/>
        </authorList>
    </citation>
    <scope>NUCLEOTIDE SEQUENCE [LARGE SCALE GENOMIC DNA]</scope>
    <source>
        <strain evidence="10">DSM 15286 / JCM 11887 / CIR29812</strain>
    </source>
</reference>
<dbReference type="eggNOG" id="COG1651">
    <property type="taxonomic scope" value="Bacteria"/>
</dbReference>
<dbReference type="InterPro" id="IPR018950">
    <property type="entry name" value="DiS-bond_isomerase_DsbC/G_N"/>
</dbReference>
<evidence type="ECO:0000256" key="4">
    <source>
        <dbReference type="ARBA" id="ARBA00022764"/>
    </source>
</evidence>
<dbReference type="Gene3D" id="3.40.30.10">
    <property type="entry name" value="Glutaredoxin"/>
    <property type="match status" value="1"/>
</dbReference>
<evidence type="ECO:0000256" key="3">
    <source>
        <dbReference type="ARBA" id="ARBA00022729"/>
    </source>
</evidence>
<dbReference type="SUPFAM" id="SSF52833">
    <property type="entry name" value="Thioredoxin-like"/>
    <property type="match status" value="1"/>
</dbReference>
<protein>
    <submittedName>
        <fullName evidence="9">Disulfide bond isomerase, DsbC/G</fullName>
    </submittedName>
</protein>
<dbReference type="InterPro" id="IPR033954">
    <property type="entry name" value="DiS-bond_Isoase_DsbC/G"/>
</dbReference>
<keyword evidence="10" id="KW-1185">Reference proteome</keyword>
<dbReference type="InterPro" id="IPR051470">
    <property type="entry name" value="Thiol:disulfide_interchange"/>
</dbReference>
<evidence type="ECO:0000256" key="5">
    <source>
        <dbReference type="ARBA" id="ARBA00023157"/>
    </source>
</evidence>
<dbReference type="Proteomes" id="UP000006793">
    <property type="component" value="Chromosome"/>
</dbReference>
<dbReference type="HOGENOM" id="CLU_083593_1_1_0"/>
<comment type="similarity">
    <text evidence="2">Belongs to the thioredoxin family. DsbC subfamily.</text>
</comment>
<dbReference type="AlphaFoldDB" id="F8ACT9"/>
<dbReference type="GO" id="GO:0042597">
    <property type="term" value="C:periplasmic space"/>
    <property type="evidence" value="ECO:0007669"/>
    <property type="project" value="UniProtKB-SubCell"/>
</dbReference>
<dbReference type="Gene3D" id="3.10.450.70">
    <property type="entry name" value="Disulphide bond isomerase, DsbC/G, N-terminal"/>
    <property type="match status" value="1"/>
</dbReference>
<feature type="domain" description="Thioredoxin-like fold" evidence="8">
    <location>
        <begin position="124"/>
        <end position="239"/>
    </location>
</feature>
<dbReference type="GO" id="GO:0016853">
    <property type="term" value="F:isomerase activity"/>
    <property type="evidence" value="ECO:0007669"/>
    <property type="project" value="UniProtKB-KW"/>
</dbReference>
<feature type="domain" description="Disulphide bond isomerase DsbC/G N-terminal" evidence="7">
    <location>
        <begin position="22"/>
        <end position="95"/>
    </location>
</feature>
<sequence>MKKFFLVVLFFVVWIGFGTSWAACPKRERAAQMLAPLFGGEKPKVISVKSTPIKGLCEVVVEANGRKTPVYLDESGRYLVLGRIIDILARKDLTQERLTELNRLSPEKLKELKKLVAFSVGKGPEVFFITDPDCPHCKRAEKIIFPLAEQGKIKVNVIFMPLEALHPHAKEKAVAIICDKKGPKELMKGYQGTQCKEGEEKVKEALKILPRLGIRGTPTYIFPNGKIHAGVLEEKQIIEMVK</sequence>
<evidence type="ECO:0000259" key="7">
    <source>
        <dbReference type="Pfam" id="PF10411"/>
    </source>
</evidence>
<gene>
    <name evidence="9" type="ordered locus">Thein_0853</name>
</gene>
<evidence type="ECO:0000256" key="2">
    <source>
        <dbReference type="ARBA" id="ARBA00009813"/>
    </source>
</evidence>
<dbReference type="InterPro" id="IPR012336">
    <property type="entry name" value="Thioredoxin-like_fold"/>
</dbReference>
<keyword evidence="6" id="KW-0676">Redox-active center</keyword>
<evidence type="ECO:0000313" key="10">
    <source>
        <dbReference type="Proteomes" id="UP000006793"/>
    </source>
</evidence>
<keyword evidence="5" id="KW-1015">Disulfide bond</keyword>
<comment type="subcellular location">
    <subcellularLocation>
        <location evidence="1">Periplasm</location>
    </subcellularLocation>
</comment>
<dbReference type="STRING" id="667014.Thein_0853"/>
<dbReference type="PANTHER" id="PTHR35272">
    <property type="entry name" value="THIOL:DISULFIDE INTERCHANGE PROTEIN DSBC-RELATED"/>
    <property type="match status" value="1"/>
</dbReference>
<dbReference type="Pfam" id="PF13098">
    <property type="entry name" value="Thioredoxin_2"/>
    <property type="match status" value="1"/>
</dbReference>
<name>F8ACT9_THEID</name>
<evidence type="ECO:0000256" key="6">
    <source>
        <dbReference type="ARBA" id="ARBA00023284"/>
    </source>
</evidence>
<dbReference type="PROSITE" id="PS51257">
    <property type="entry name" value="PROKAR_LIPOPROTEIN"/>
    <property type="match status" value="1"/>
</dbReference>
<dbReference type="EMBL" id="CP002683">
    <property type="protein sequence ID" value="AEH44730.1"/>
    <property type="molecule type" value="Genomic_DNA"/>
</dbReference>
<dbReference type="SUPFAM" id="SSF54423">
    <property type="entry name" value="DsbC/DsbG N-terminal domain-like"/>
    <property type="match status" value="1"/>
</dbReference>
<organism evidence="9 10">
    <name type="scientific">Thermodesulfatator indicus (strain DSM 15286 / JCM 11887 / CIR29812)</name>
    <dbReference type="NCBI Taxonomy" id="667014"/>
    <lineage>
        <taxon>Bacteria</taxon>
        <taxon>Pseudomonadati</taxon>
        <taxon>Thermodesulfobacteriota</taxon>
        <taxon>Thermodesulfobacteria</taxon>
        <taxon>Thermodesulfobacteriales</taxon>
        <taxon>Thermodesulfatatoraceae</taxon>
        <taxon>Thermodesulfatator</taxon>
    </lineage>
</organism>
<dbReference type="PaxDb" id="667014-Thein_0853"/>
<keyword evidence="4" id="KW-0574">Periplasm</keyword>
<dbReference type="Pfam" id="PF10411">
    <property type="entry name" value="DsbC_N"/>
    <property type="match status" value="1"/>
</dbReference>
<accession>F8ACT9</accession>
<proteinExistence type="inferred from homology"/>
<evidence type="ECO:0000256" key="1">
    <source>
        <dbReference type="ARBA" id="ARBA00004418"/>
    </source>
</evidence>
<dbReference type="CDD" id="cd03020">
    <property type="entry name" value="DsbA_DsbC_DsbG"/>
    <property type="match status" value="1"/>
</dbReference>
<reference evidence="9 10" key="2">
    <citation type="journal article" date="2012" name="Stand. Genomic Sci.">
        <title>Complete genome sequence of the thermophilic sulfate-reducing ocean bacterium Thermodesulfatator indicus type strain (CIR29812(T)).</title>
        <authorList>
            <person name="Anderson I."/>
            <person name="Saunders E."/>
            <person name="Lapidus A."/>
            <person name="Nolan M."/>
            <person name="Lucas S."/>
            <person name="Tice H."/>
            <person name="Del Rio T.G."/>
            <person name="Cheng J.F."/>
            <person name="Han C."/>
            <person name="Tapia R."/>
            <person name="Goodwin L.A."/>
            <person name="Pitluck S."/>
            <person name="Liolios K."/>
            <person name="Mavromatis K."/>
            <person name="Pagani I."/>
            <person name="Ivanova N."/>
            <person name="Mikhailova N."/>
            <person name="Pati A."/>
            <person name="Chen A."/>
            <person name="Palaniappan K."/>
            <person name="Land M."/>
            <person name="Hauser L."/>
            <person name="Jeffries C.D."/>
            <person name="Chang Y.J."/>
            <person name="Brambilla E.M."/>
            <person name="Rohde M."/>
            <person name="Spring S."/>
            <person name="Goker M."/>
            <person name="Detter J.C."/>
            <person name="Woyke T."/>
            <person name="Bristow J."/>
            <person name="Eisen J.A."/>
            <person name="Markowitz V."/>
            <person name="Hugenholtz P."/>
            <person name="Kyrpides N.C."/>
            <person name="Klenk H.P."/>
        </authorList>
    </citation>
    <scope>NUCLEOTIDE SEQUENCE [LARGE SCALE GENOMIC DNA]</scope>
    <source>
        <strain evidence="10">DSM 15286 / JCM 11887 / CIR29812</strain>
    </source>
</reference>
<dbReference type="RefSeq" id="WP_013907474.1">
    <property type="nucleotide sequence ID" value="NC_015681.1"/>
</dbReference>
<evidence type="ECO:0000259" key="8">
    <source>
        <dbReference type="Pfam" id="PF13098"/>
    </source>
</evidence>